<accession>A0ABQ4B9C7</accession>
<dbReference type="SUPFAM" id="SSF46785">
    <property type="entry name" value="Winged helix' DNA-binding domain"/>
    <property type="match status" value="1"/>
</dbReference>
<dbReference type="PRINTS" id="PR00778">
    <property type="entry name" value="HTHARSR"/>
</dbReference>
<comment type="caution">
    <text evidence="5">The sequence shown here is derived from an EMBL/GenBank/DDBJ whole genome shotgun (WGS) entry which is preliminary data.</text>
</comment>
<dbReference type="InterPro" id="IPR001845">
    <property type="entry name" value="HTH_ArsR_DNA-bd_dom"/>
</dbReference>
<dbReference type="CDD" id="cd00090">
    <property type="entry name" value="HTH_ARSR"/>
    <property type="match status" value="1"/>
</dbReference>
<dbReference type="PANTHER" id="PTHR43132">
    <property type="entry name" value="ARSENICAL RESISTANCE OPERON REPRESSOR ARSR-RELATED"/>
    <property type="match status" value="1"/>
</dbReference>
<keyword evidence="3" id="KW-0804">Transcription</keyword>
<keyword evidence="1" id="KW-0805">Transcription regulation</keyword>
<dbReference type="InterPro" id="IPR045981">
    <property type="entry name" value="DUF5937"/>
</dbReference>
<name>A0ABQ4B9C7_9ACTN</name>
<evidence type="ECO:0000256" key="2">
    <source>
        <dbReference type="ARBA" id="ARBA00023125"/>
    </source>
</evidence>
<dbReference type="InterPro" id="IPR011991">
    <property type="entry name" value="ArsR-like_HTH"/>
</dbReference>
<proteinExistence type="predicted"/>
<dbReference type="Proteomes" id="UP000624709">
    <property type="component" value="Unassembled WGS sequence"/>
</dbReference>
<dbReference type="Pfam" id="PF19361">
    <property type="entry name" value="DUF5937"/>
    <property type="match status" value="1"/>
</dbReference>
<dbReference type="InterPro" id="IPR051011">
    <property type="entry name" value="Metal_resp_trans_reg"/>
</dbReference>
<dbReference type="PANTHER" id="PTHR43132:SF6">
    <property type="entry name" value="HTH-TYPE TRANSCRIPTIONAL REPRESSOR CZRA"/>
    <property type="match status" value="1"/>
</dbReference>
<keyword evidence="6" id="KW-1185">Reference proteome</keyword>
<sequence>MLAIEVGPVDVARTRFAISPLGEAVQALRVAAGVQPAGPLRPWTERVAPRYEQLRAQVPAVGALTALFRRGAYNADFIHPPPSGPGADITAELAVVRATALPRARLELARNLAGMRPPAHHVQRILDAPDVVAQLADALEASWRVLVEPDWPRLRAVLERDVAHRSGQLARDGWAAALSDLDRRVRWRADGEAGTIEVRTGSRTEWERLRPAGQGLLLMPTVFGTLINYVEPPWPYALVYPARGVADLFGPAARAPGDAALSRLVGERRADVLRALAVPATTSQLVAQLSLSLGTVGSHLAVLRDAGLVTRTRLGRAVRYELTPLGVALTENAGREIPGEDVKVGAAAPTTRRAALSGPTKI</sequence>
<evidence type="ECO:0000256" key="3">
    <source>
        <dbReference type="ARBA" id="ARBA00023163"/>
    </source>
</evidence>
<keyword evidence="2" id="KW-0238">DNA-binding</keyword>
<evidence type="ECO:0000313" key="5">
    <source>
        <dbReference type="EMBL" id="GIE67324.1"/>
    </source>
</evidence>
<feature type="domain" description="HTH arsR-type" evidence="4">
    <location>
        <begin position="259"/>
        <end position="330"/>
    </location>
</feature>
<organism evidence="5 6">
    <name type="scientific">Actinoplanes palleronii</name>
    <dbReference type="NCBI Taxonomy" id="113570"/>
    <lineage>
        <taxon>Bacteria</taxon>
        <taxon>Bacillati</taxon>
        <taxon>Actinomycetota</taxon>
        <taxon>Actinomycetes</taxon>
        <taxon>Micromonosporales</taxon>
        <taxon>Micromonosporaceae</taxon>
        <taxon>Actinoplanes</taxon>
    </lineage>
</organism>
<protein>
    <submittedName>
        <fullName evidence="5">ArsR family transcriptional regulator</fullName>
    </submittedName>
</protein>
<dbReference type="InterPro" id="IPR036390">
    <property type="entry name" value="WH_DNA-bd_sf"/>
</dbReference>
<dbReference type="InterPro" id="IPR036388">
    <property type="entry name" value="WH-like_DNA-bd_sf"/>
</dbReference>
<dbReference type="Pfam" id="PF12840">
    <property type="entry name" value="HTH_20"/>
    <property type="match status" value="1"/>
</dbReference>
<evidence type="ECO:0000259" key="4">
    <source>
        <dbReference type="SMART" id="SM00418"/>
    </source>
</evidence>
<reference evidence="5 6" key="1">
    <citation type="submission" date="2021-01" db="EMBL/GenBank/DDBJ databases">
        <title>Whole genome shotgun sequence of Actinoplanes palleronii NBRC 14916.</title>
        <authorList>
            <person name="Komaki H."/>
            <person name="Tamura T."/>
        </authorList>
    </citation>
    <scope>NUCLEOTIDE SEQUENCE [LARGE SCALE GENOMIC DNA]</scope>
    <source>
        <strain evidence="5 6">NBRC 14916</strain>
    </source>
</reference>
<dbReference type="Gene3D" id="1.10.10.10">
    <property type="entry name" value="Winged helix-like DNA-binding domain superfamily/Winged helix DNA-binding domain"/>
    <property type="match status" value="1"/>
</dbReference>
<evidence type="ECO:0000313" key="6">
    <source>
        <dbReference type="Proteomes" id="UP000624709"/>
    </source>
</evidence>
<dbReference type="SMART" id="SM00418">
    <property type="entry name" value="HTH_ARSR"/>
    <property type="match status" value="1"/>
</dbReference>
<evidence type="ECO:0000256" key="1">
    <source>
        <dbReference type="ARBA" id="ARBA00023015"/>
    </source>
</evidence>
<dbReference type="EMBL" id="BOMS01000046">
    <property type="protein sequence ID" value="GIE67324.1"/>
    <property type="molecule type" value="Genomic_DNA"/>
</dbReference>
<gene>
    <name evidence="5" type="ORF">Apa02nite_034320</name>
</gene>